<name>D9MNZ6_9BACT</name>
<dbReference type="Gene3D" id="3.30.450.20">
    <property type="entry name" value="PAS domain"/>
    <property type="match status" value="1"/>
</dbReference>
<dbReference type="InterPro" id="IPR029787">
    <property type="entry name" value="Nucleotide_cyclase"/>
</dbReference>
<dbReference type="Pfam" id="PF01590">
    <property type="entry name" value="GAF"/>
    <property type="match status" value="1"/>
</dbReference>
<dbReference type="InterPro" id="IPR003660">
    <property type="entry name" value="HAMP_dom"/>
</dbReference>
<evidence type="ECO:0000313" key="6">
    <source>
        <dbReference type="EMBL" id="ADI87685.1"/>
    </source>
</evidence>
<evidence type="ECO:0000259" key="4">
    <source>
        <dbReference type="PROSITE" id="PS50885"/>
    </source>
</evidence>
<dbReference type="PROSITE" id="PS50885">
    <property type="entry name" value="HAMP"/>
    <property type="match status" value="1"/>
</dbReference>
<dbReference type="PROSITE" id="PS50887">
    <property type="entry name" value="GGDEF"/>
    <property type="match status" value="1"/>
</dbReference>
<dbReference type="SMART" id="SM00267">
    <property type="entry name" value="GGDEF"/>
    <property type="match status" value="1"/>
</dbReference>
<organism evidence="6">
    <name type="scientific">uncultured Nitrospirae bacterium MY2-3C</name>
    <dbReference type="NCBI Taxonomy" id="798577"/>
    <lineage>
        <taxon>Bacteria</taxon>
        <taxon>Pseudomonadati</taxon>
        <taxon>Nitrospirota</taxon>
        <taxon>environmental samples</taxon>
    </lineage>
</organism>
<dbReference type="GO" id="GO:0052621">
    <property type="term" value="F:diguanylate cyclase activity"/>
    <property type="evidence" value="ECO:0007669"/>
    <property type="project" value="UniProtKB-EC"/>
</dbReference>
<dbReference type="GO" id="GO:0043709">
    <property type="term" value="P:cell adhesion involved in single-species biofilm formation"/>
    <property type="evidence" value="ECO:0007669"/>
    <property type="project" value="TreeGrafter"/>
</dbReference>
<dbReference type="Gene3D" id="3.30.70.270">
    <property type="match status" value="1"/>
</dbReference>
<dbReference type="PANTHER" id="PTHR45138">
    <property type="entry name" value="REGULATORY COMPONENTS OF SENSORY TRANSDUCTION SYSTEM"/>
    <property type="match status" value="1"/>
</dbReference>
<dbReference type="AlphaFoldDB" id="D9MNZ6"/>
<dbReference type="GO" id="GO:1902201">
    <property type="term" value="P:negative regulation of bacterial-type flagellum-dependent cell motility"/>
    <property type="evidence" value="ECO:0007669"/>
    <property type="project" value="TreeGrafter"/>
</dbReference>
<feature type="domain" description="HAMP" evidence="4">
    <location>
        <begin position="309"/>
        <end position="361"/>
    </location>
</feature>
<dbReference type="SUPFAM" id="SSF55073">
    <property type="entry name" value="Nucleotide cyclase"/>
    <property type="match status" value="1"/>
</dbReference>
<accession>D9MNZ6</accession>
<feature type="domain" description="GGDEF" evidence="5">
    <location>
        <begin position="583"/>
        <end position="717"/>
    </location>
</feature>
<reference evidence="6" key="1">
    <citation type="journal article" date="2011" name="Appl. Environ. Microbiol.">
        <title>Metagenomic analysis reveals unexpected subgenomic diversity of magnetotactic bacteria within the phylum Nitrospirae.</title>
        <authorList>
            <person name="Lin W."/>
            <person name="Jogler C."/>
            <person name="Schuler D."/>
            <person name="Pan Y."/>
        </authorList>
    </citation>
    <scope>NUCLEOTIDE SEQUENCE</scope>
</reference>
<dbReference type="InterPro" id="IPR043128">
    <property type="entry name" value="Rev_trsase/Diguanyl_cyclase"/>
</dbReference>
<dbReference type="CDD" id="cd06225">
    <property type="entry name" value="HAMP"/>
    <property type="match status" value="1"/>
</dbReference>
<sequence length="728" mass="82220">MKLSTKLILFFSGIGVVFLSMAMYVGHNATVDILDRQIRAALENYTFHTIDKIDRMFYEKYLDIKNIALDPVIASRHSTAQQITERLRLYQGDYASYAAVAFFTLDRVRIADTTGKDVGQQLPLAGYWLRLKGSTDVLVDVDFSDASSDKVIRFVSYVRDRDGTAFGVVVLRLTLDVLQDIVKEVIQDKDVKIKVDLVNSEGVIIYSSYNVKGIMKETSGDWLFARPLMSSDKKVGSARHRHSDGVEEEILAFSTERGYRDFKGNNWVLIMSVPSKDAFAPVIQLRTRIFIISLLFVIIGLTIIYVFARRMIRPLETLSKGLHEIAKGNLDVKIDIHSSDEIGQMSAAFNDMVIELKEHSEKLLTYGIEMQKSNVELKTKARLLEMRELESSLFSRMSELFQACNSVEEASVVIKNTVSQLFPRDRGALYIYNSSRNMLESISVWGEPAPQELVITQGECWGLRRGHVHVMVDDTKDLVCQHVREVGIPYICTPIVAKGETIGMLHLLLDSLGGKYYEPEWIKEKEQLALRLAEGCGLAITNLKLQESLRNLSMRDPLTGLFNRRYMKETLELEWQRSLRKYVHIGIIMIDIDHFKQFNDTFGHDGGDRLLCELGMFLVKHIRGGDIACRYGGEEFTIIMPESSLEVTTQRAEHIREAATHMHVMYKQQSLGPITLSLGVAVLPLHGSDTNAVLQAADAALYNAKRQGRNRVCVAQEASSQGVLTEII</sequence>
<evidence type="ECO:0000259" key="5">
    <source>
        <dbReference type="PROSITE" id="PS50887"/>
    </source>
</evidence>
<dbReference type="FunFam" id="3.30.70.270:FF:000001">
    <property type="entry name" value="Diguanylate cyclase domain protein"/>
    <property type="match status" value="1"/>
</dbReference>
<dbReference type="CDD" id="cd01949">
    <property type="entry name" value="GGDEF"/>
    <property type="match status" value="1"/>
</dbReference>
<keyword evidence="3" id="KW-1133">Transmembrane helix</keyword>
<feature type="transmembrane region" description="Helical" evidence="3">
    <location>
        <begin position="7"/>
        <end position="26"/>
    </location>
</feature>
<keyword evidence="3" id="KW-0472">Membrane</keyword>
<dbReference type="EC" id="2.7.7.65" evidence="1"/>
<dbReference type="Gene3D" id="3.30.450.40">
    <property type="match status" value="1"/>
</dbReference>
<evidence type="ECO:0000256" key="3">
    <source>
        <dbReference type="SAM" id="Phobius"/>
    </source>
</evidence>
<dbReference type="InterPro" id="IPR003018">
    <property type="entry name" value="GAF"/>
</dbReference>
<dbReference type="InterPro" id="IPR050469">
    <property type="entry name" value="Diguanylate_Cyclase"/>
</dbReference>
<dbReference type="Gene3D" id="1.10.8.500">
    <property type="entry name" value="HAMP domain in histidine kinase"/>
    <property type="match status" value="1"/>
</dbReference>
<feature type="transmembrane region" description="Helical" evidence="3">
    <location>
        <begin position="289"/>
        <end position="308"/>
    </location>
</feature>
<dbReference type="PANTHER" id="PTHR45138:SF9">
    <property type="entry name" value="DIGUANYLATE CYCLASE DGCM-RELATED"/>
    <property type="match status" value="1"/>
</dbReference>
<gene>
    <name evidence="6" type="ORF">LW2_0100</name>
</gene>
<evidence type="ECO:0000256" key="2">
    <source>
        <dbReference type="ARBA" id="ARBA00034247"/>
    </source>
</evidence>
<dbReference type="SMART" id="SM00065">
    <property type="entry name" value="GAF"/>
    <property type="match status" value="1"/>
</dbReference>
<dbReference type="SMART" id="SM00304">
    <property type="entry name" value="HAMP"/>
    <property type="match status" value="1"/>
</dbReference>
<dbReference type="GO" id="GO:0007165">
    <property type="term" value="P:signal transduction"/>
    <property type="evidence" value="ECO:0007669"/>
    <property type="project" value="InterPro"/>
</dbReference>
<keyword evidence="3" id="KW-0812">Transmembrane</keyword>
<dbReference type="GO" id="GO:0005886">
    <property type="term" value="C:plasma membrane"/>
    <property type="evidence" value="ECO:0007669"/>
    <property type="project" value="TreeGrafter"/>
</dbReference>
<proteinExistence type="predicted"/>
<dbReference type="InterPro" id="IPR000160">
    <property type="entry name" value="GGDEF_dom"/>
</dbReference>
<dbReference type="SUPFAM" id="SSF55781">
    <property type="entry name" value="GAF domain-like"/>
    <property type="match status" value="1"/>
</dbReference>
<protein>
    <recommendedName>
        <fullName evidence="1">diguanylate cyclase</fullName>
        <ecNumber evidence="1">2.7.7.65</ecNumber>
    </recommendedName>
</protein>
<dbReference type="EMBL" id="HM454280">
    <property type="protein sequence ID" value="ADI87685.1"/>
    <property type="molecule type" value="Genomic_DNA"/>
</dbReference>
<dbReference type="NCBIfam" id="TIGR00254">
    <property type="entry name" value="GGDEF"/>
    <property type="match status" value="1"/>
</dbReference>
<comment type="catalytic activity">
    <reaction evidence="2">
        <text>2 GTP = 3',3'-c-di-GMP + 2 diphosphate</text>
        <dbReference type="Rhea" id="RHEA:24898"/>
        <dbReference type="ChEBI" id="CHEBI:33019"/>
        <dbReference type="ChEBI" id="CHEBI:37565"/>
        <dbReference type="ChEBI" id="CHEBI:58805"/>
        <dbReference type="EC" id="2.7.7.65"/>
    </reaction>
</comment>
<dbReference type="SUPFAM" id="SSF158472">
    <property type="entry name" value="HAMP domain-like"/>
    <property type="match status" value="1"/>
</dbReference>
<dbReference type="Pfam" id="PF00672">
    <property type="entry name" value="HAMP"/>
    <property type="match status" value="1"/>
</dbReference>
<evidence type="ECO:0000256" key="1">
    <source>
        <dbReference type="ARBA" id="ARBA00012528"/>
    </source>
</evidence>
<dbReference type="InterPro" id="IPR029016">
    <property type="entry name" value="GAF-like_dom_sf"/>
</dbReference>
<dbReference type="Pfam" id="PF00990">
    <property type="entry name" value="GGDEF"/>
    <property type="match status" value="1"/>
</dbReference>